<gene>
    <name evidence="1" type="ORF">MEUPH1_LOCUS24213</name>
</gene>
<dbReference type="Proteomes" id="UP001160148">
    <property type="component" value="Unassembled WGS sequence"/>
</dbReference>
<organism evidence="1 2">
    <name type="scientific">Macrosiphum euphorbiae</name>
    <name type="common">potato aphid</name>
    <dbReference type="NCBI Taxonomy" id="13131"/>
    <lineage>
        <taxon>Eukaryota</taxon>
        <taxon>Metazoa</taxon>
        <taxon>Ecdysozoa</taxon>
        <taxon>Arthropoda</taxon>
        <taxon>Hexapoda</taxon>
        <taxon>Insecta</taxon>
        <taxon>Pterygota</taxon>
        <taxon>Neoptera</taxon>
        <taxon>Paraneoptera</taxon>
        <taxon>Hemiptera</taxon>
        <taxon>Sternorrhyncha</taxon>
        <taxon>Aphidomorpha</taxon>
        <taxon>Aphidoidea</taxon>
        <taxon>Aphididae</taxon>
        <taxon>Macrosiphini</taxon>
        <taxon>Macrosiphum</taxon>
    </lineage>
</organism>
<evidence type="ECO:0000313" key="2">
    <source>
        <dbReference type="Proteomes" id="UP001160148"/>
    </source>
</evidence>
<protein>
    <recommendedName>
        <fullName evidence="3">Transposase</fullName>
    </recommendedName>
</protein>
<dbReference type="EMBL" id="CARXXK010000162">
    <property type="protein sequence ID" value="CAI6370047.1"/>
    <property type="molecule type" value="Genomic_DNA"/>
</dbReference>
<evidence type="ECO:0000313" key="1">
    <source>
        <dbReference type="EMBL" id="CAI6370047.1"/>
    </source>
</evidence>
<dbReference type="AlphaFoldDB" id="A0AAV0XRH8"/>
<name>A0AAV0XRH8_9HEMI</name>
<keyword evidence="2" id="KW-1185">Reference proteome</keyword>
<sequence length="138" mass="16392">MSKLTIMRLEERLTTNKIPTNQRVALHEILSALQVLNLKGRRYSEDWILLCLLFHMRSPCGYNFVRNNDIMPLPCVRTIRRYLSSIDTQCGFIQNFYRCFLFIWHKKKNSNAMVCSCLMKCPLSRVLQLTRRILHIQV</sequence>
<reference evidence="1 2" key="1">
    <citation type="submission" date="2023-01" db="EMBL/GenBank/DDBJ databases">
        <authorList>
            <person name="Whitehead M."/>
        </authorList>
    </citation>
    <scope>NUCLEOTIDE SEQUENCE [LARGE SCALE GENOMIC DNA]</scope>
</reference>
<accession>A0AAV0XRH8</accession>
<evidence type="ECO:0008006" key="3">
    <source>
        <dbReference type="Google" id="ProtNLM"/>
    </source>
</evidence>
<comment type="caution">
    <text evidence="1">The sequence shown here is derived from an EMBL/GenBank/DDBJ whole genome shotgun (WGS) entry which is preliminary data.</text>
</comment>
<proteinExistence type="predicted"/>